<organism evidence="1 2">
    <name type="scientific">Portunus trituberculatus</name>
    <name type="common">Swimming crab</name>
    <name type="synonym">Neptunus trituberculatus</name>
    <dbReference type="NCBI Taxonomy" id="210409"/>
    <lineage>
        <taxon>Eukaryota</taxon>
        <taxon>Metazoa</taxon>
        <taxon>Ecdysozoa</taxon>
        <taxon>Arthropoda</taxon>
        <taxon>Crustacea</taxon>
        <taxon>Multicrustacea</taxon>
        <taxon>Malacostraca</taxon>
        <taxon>Eumalacostraca</taxon>
        <taxon>Eucarida</taxon>
        <taxon>Decapoda</taxon>
        <taxon>Pleocyemata</taxon>
        <taxon>Brachyura</taxon>
        <taxon>Eubrachyura</taxon>
        <taxon>Portunoidea</taxon>
        <taxon>Portunidae</taxon>
        <taxon>Portuninae</taxon>
        <taxon>Portunus</taxon>
    </lineage>
</organism>
<accession>A0A5B7ICG1</accession>
<evidence type="ECO:0000313" key="1">
    <source>
        <dbReference type="EMBL" id="MPC83141.1"/>
    </source>
</evidence>
<comment type="caution">
    <text evidence="1">The sequence shown here is derived from an EMBL/GenBank/DDBJ whole genome shotgun (WGS) entry which is preliminary data.</text>
</comment>
<name>A0A5B7ICG1_PORTR</name>
<proteinExistence type="predicted"/>
<dbReference type="EMBL" id="VSRR010061671">
    <property type="protein sequence ID" value="MPC83141.1"/>
    <property type="molecule type" value="Genomic_DNA"/>
</dbReference>
<protein>
    <submittedName>
        <fullName evidence="1">Uncharacterized protein</fullName>
    </submittedName>
</protein>
<dbReference type="AlphaFoldDB" id="A0A5B7ICG1"/>
<gene>
    <name evidence="1" type="ORF">E2C01_077836</name>
</gene>
<reference evidence="1 2" key="1">
    <citation type="submission" date="2019-05" db="EMBL/GenBank/DDBJ databases">
        <title>Another draft genome of Portunus trituberculatus and its Hox gene families provides insights of decapod evolution.</title>
        <authorList>
            <person name="Jeong J.-H."/>
            <person name="Song I."/>
            <person name="Kim S."/>
            <person name="Choi T."/>
            <person name="Kim D."/>
            <person name="Ryu S."/>
            <person name="Kim W."/>
        </authorList>
    </citation>
    <scope>NUCLEOTIDE SEQUENCE [LARGE SCALE GENOMIC DNA]</scope>
    <source>
        <tissue evidence="1">Muscle</tissue>
    </source>
</reference>
<keyword evidence="2" id="KW-1185">Reference proteome</keyword>
<dbReference type="Proteomes" id="UP000324222">
    <property type="component" value="Unassembled WGS sequence"/>
</dbReference>
<sequence>MRLVAFPWYLNTHFAKEAQGIKWKCWRLADVLMQQEQKESGGRYAVNKFKRPVTLKIAVLDNKRCNAAACCEKKGDTDTMLK</sequence>
<evidence type="ECO:0000313" key="2">
    <source>
        <dbReference type="Proteomes" id="UP000324222"/>
    </source>
</evidence>